<gene>
    <name evidence="1" type="ORF">DPMN_049634</name>
</gene>
<evidence type="ECO:0000313" key="2">
    <source>
        <dbReference type="Proteomes" id="UP000828390"/>
    </source>
</evidence>
<comment type="caution">
    <text evidence="1">The sequence shown here is derived from an EMBL/GenBank/DDBJ whole genome shotgun (WGS) entry which is preliminary data.</text>
</comment>
<name>A0A9D4CFN8_DREPO</name>
<evidence type="ECO:0000313" key="1">
    <source>
        <dbReference type="EMBL" id="KAH3723839.1"/>
    </source>
</evidence>
<protein>
    <submittedName>
        <fullName evidence="1">Uncharacterized protein</fullName>
    </submittedName>
</protein>
<dbReference type="AlphaFoldDB" id="A0A9D4CFN8"/>
<organism evidence="1 2">
    <name type="scientific">Dreissena polymorpha</name>
    <name type="common">Zebra mussel</name>
    <name type="synonym">Mytilus polymorpha</name>
    <dbReference type="NCBI Taxonomy" id="45954"/>
    <lineage>
        <taxon>Eukaryota</taxon>
        <taxon>Metazoa</taxon>
        <taxon>Spiralia</taxon>
        <taxon>Lophotrochozoa</taxon>
        <taxon>Mollusca</taxon>
        <taxon>Bivalvia</taxon>
        <taxon>Autobranchia</taxon>
        <taxon>Heteroconchia</taxon>
        <taxon>Euheterodonta</taxon>
        <taxon>Imparidentia</taxon>
        <taxon>Neoheterodontei</taxon>
        <taxon>Myida</taxon>
        <taxon>Dreissenoidea</taxon>
        <taxon>Dreissenidae</taxon>
        <taxon>Dreissena</taxon>
    </lineage>
</organism>
<sequence length="66" mass="7399">MVSLLSSVSARCDAGRMKCSAQREQSDLLSWLPQRTSRPMLSTSVWPTSTYRYLEGPTTTTTPTWS</sequence>
<reference evidence="1" key="1">
    <citation type="journal article" date="2019" name="bioRxiv">
        <title>The Genome of the Zebra Mussel, Dreissena polymorpha: A Resource for Invasive Species Research.</title>
        <authorList>
            <person name="McCartney M.A."/>
            <person name="Auch B."/>
            <person name="Kono T."/>
            <person name="Mallez S."/>
            <person name="Zhang Y."/>
            <person name="Obille A."/>
            <person name="Becker A."/>
            <person name="Abrahante J.E."/>
            <person name="Garbe J."/>
            <person name="Badalamenti J.P."/>
            <person name="Herman A."/>
            <person name="Mangelson H."/>
            <person name="Liachko I."/>
            <person name="Sullivan S."/>
            <person name="Sone E.D."/>
            <person name="Koren S."/>
            <person name="Silverstein K.A.T."/>
            <person name="Beckman K.B."/>
            <person name="Gohl D.M."/>
        </authorList>
    </citation>
    <scope>NUCLEOTIDE SEQUENCE</scope>
    <source>
        <strain evidence="1">Duluth1</strain>
        <tissue evidence="1">Whole animal</tissue>
    </source>
</reference>
<dbReference type="Proteomes" id="UP000828390">
    <property type="component" value="Unassembled WGS sequence"/>
</dbReference>
<proteinExistence type="predicted"/>
<keyword evidence="2" id="KW-1185">Reference proteome</keyword>
<reference evidence="1" key="2">
    <citation type="submission" date="2020-11" db="EMBL/GenBank/DDBJ databases">
        <authorList>
            <person name="McCartney M.A."/>
            <person name="Auch B."/>
            <person name="Kono T."/>
            <person name="Mallez S."/>
            <person name="Becker A."/>
            <person name="Gohl D.M."/>
            <person name="Silverstein K.A.T."/>
            <person name="Koren S."/>
            <person name="Bechman K.B."/>
            <person name="Herman A."/>
            <person name="Abrahante J.E."/>
            <person name="Garbe J."/>
        </authorList>
    </citation>
    <scope>NUCLEOTIDE SEQUENCE</scope>
    <source>
        <strain evidence="1">Duluth1</strain>
        <tissue evidence="1">Whole animal</tissue>
    </source>
</reference>
<dbReference type="EMBL" id="JAIWYP010000012">
    <property type="protein sequence ID" value="KAH3723839.1"/>
    <property type="molecule type" value="Genomic_DNA"/>
</dbReference>
<accession>A0A9D4CFN8</accession>